<dbReference type="AlphaFoldDB" id="A0AAV2A5G0"/>
<gene>
    <name evidence="2" type="ORF">LARSCL_LOCUS10266</name>
</gene>
<feature type="signal peptide" evidence="1">
    <location>
        <begin position="1"/>
        <end position="25"/>
    </location>
</feature>
<evidence type="ECO:0000313" key="2">
    <source>
        <dbReference type="EMBL" id="CAL1279290.1"/>
    </source>
</evidence>
<dbReference type="Proteomes" id="UP001497382">
    <property type="component" value="Unassembled WGS sequence"/>
</dbReference>
<comment type="caution">
    <text evidence="2">The sequence shown here is derived from an EMBL/GenBank/DDBJ whole genome shotgun (WGS) entry which is preliminary data.</text>
</comment>
<organism evidence="2 3">
    <name type="scientific">Larinioides sclopetarius</name>
    <dbReference type="NCBI Taxonomy" id="280406"/>
    <lineage>
        <taxon>Eukaryota</taxon>
        <taxon>Metazoa</taxon>
        <taxon>Ecdysozoa</taxon>
        <taxon>Arthropoda</taxon>
        <taxon>Chelicerata</taxon>
        <taxon>Arachnida</taxon>
        <taxon>Araneae</taxon>
        <taxon>Araneomorphae</taxon>
        <taxon>Entelegynae</taxon>
        <taxon>Araneoidea</taxon>
        <taxon>Araneidae</taxon>
        <taxon>Larinioides</taxon>
    </lineage>
</organism>
<protein>
    <submittedName>
        <fullName evidence="2">Uncharacterized protein</fullName>
    </submittedName>
</protein>
<reference evidence="2 3" key="1">
    <citation type="submission" date="2024-04" db="EMBL/GenBank/DDBJ databases">
        <authorList>
            <person name="Rising A."/>
            <person name="Reimegard J."/>
            <person name="Sonavane S."/>
            <person name="Akerstrom W."/>
            <person name="Nylinder S."/>
            <person name="Hedman E."/>
            <person name="Kallberg Y."/>
        </authorList>
    </citation>
    <scope>NUCLEOTIDE SEQUENCE [LARGE SCALE GENOMIC DNA]</scope>
</reference>
<name>A0AAV2A5G0_9ARAC</name>
<feature type="chain" id="PRO_5043987820" evidence="1">
    <location>
        <begin position="26"/>
        <end position="161"/>
    </location>
</feature>
<keyword evidence="1" id="KW-0732">Signal</keyword>
<evidence type="ECO:0000313" key="3">
    <source>
        <dbReference type="Proteomes" id="UP001497382"/>
    </source>
</evidence>
<evidence type="ECO:0000256" key="1">
    <source>
        <dbReference type="SAM" id="SignalP"/>
    </source>
</evidence>
<sequence length="161" mass="18183">MSLNIWVIVLLQISILFMSPKRSYAREVVRSQLQGNRIPVRFQSQTMMSQWNPVVAQSWMNPVTAQSGINPMIPQWNTGTRQKESALPSSINKNNQDFRVGSRETTSFSGLGKLRILTTLFSGLRNTGLEETIAGEIIQRLIKVVLKDIIVPFKSGLFQFS</sequence>
<keyword evidence="3" id="KW-1185">Reference proteome</keyword>
<proteinExistence type="predicted"/>
<dbReference type="EMBL" id="CAXIEN010000120">
    <property type="protein sequence ID" value="CAL1279290.1"/>
    <property type="molecule type" value="Genomic_DNA"/>
</dbReference>
<accession>A0AAV2A5G0</accession>